<organism evidence="6 7">
    <name type="scientific">Mucilaginibacter antarcticus</name>
    <dbReference type="NCBI Taxonomy" id="1855725"/>
    <lineage>
        <taxon>Bacteria</taxon>
        <taxon>Pseudomonadati</taxon>
        <taxon>Bacteroidota</taxon>
        <taxon>Sphingobacteriia</taxon>
        <taxon>Sphingobacteriales</taxon>
        <taxon>Sphingobacteriaceae</taxon>
        <taxon>Mucilaginibacter</taxon>
    </lineage>
</organism>
<sequence>MNTIGLVLSGGGARGIAHLGVLQGIEEIGIKPKVISGVSAGAVIGALYAAGYTPRQILGIAKNHSPTNIVTAVITAGGLFSPEILKGVLLEAIPQNSFESLKILLFVTATDIGNCSSITTSKGVLCDVLVGSAAIPALFDPVPYQHRLLVDGGVLNNFPVECLAGNCDKLIGSHVNKLLSSKSGPFSRLQVLERCFHLAIADKVLAQAKFCDILIEPQLPQYNMFEMKYAEEIFEIGYRCAMMQKESLLLLTK</sequence>
<evidence type="ECO:0000313" key="6">
    <source>
        <dbReference type="EMBL" id="MFD2865539.1"/>
    </source>
</evidence>
<evidence type="ECO:0000256" key="1">
    <source>
        <dbReference type="ARBA" id="ARBA00022801"/>
    </source>
</evidence>
<feature type="short sequence motif" description="GXSXG" evidence="4">
    <location>
        <begin position="37"/>
        <end position="41"/>
    </location>
</feature>
<name>A0ABW5XP35_9SPHI</name>
<proteinExistence type="predicted"/>
<dbReference type="Proteomes" id="UP001597601">
    <property type="component" value="Unassembled WGS sequence"/>
</dbReference>
<dbReference type="SUPFAM" id="SSF52151">
    <property type="entry name" value="FabD/lysophospholipase-like"/>
    <property type="match status" value="1"/>
</dbReference>
<evidence type="ECO:0000256" key="3">
    <source>
        <dbReference type="ARBA" id="ARBA00023098"/>
    </source>
</evidence>
<comment type="caution">
    <text evidence="6">The sequence shown here is derived from an EMBL/GenBank/DDBJ whole genome shotgun (WGS) entry which is preliminary data.</text>
</comment>
<protein>
    <submittedName>
        <fullName evidence="6">Patatin-like phospholipase family protein</fullName>
    </submittedName>
</protein>
<keyword evidence="3 4" id="KW-0443">Lipid metabolism</keyword>
<feature type="active site" description="Nucleophile" evidence="4">
    <location>
        <position position="39"/>
    </location>
</feature>
<reference evidence="7" key="1">
    <citation type="journal article" date="2019" name="Int. J. Syst. Evol. Microbiol.">
        <title>The Global Catalogue of Microorganisms (GCM) 10K type strain sequencing project: providing services to taxonomists for standard genome sequencing and annotation.</title>
        <authorList>
            <consortium name="The Broad Institute Genomics Platform"/>
            <consortium name="The Broad Institute Genome Sequencing Center for Infectious Disease"/>
            <person name="Wu L."/>
            <person name="Ma J."/>
        </authorList>
    </citation>
    <scope>NUCLEOTIDE SEQUENCE [LARGE SCALE GENOMIC DNA]</scope>
    <source>
        <strain evidence="7">KCTC 52232</strain>
    </source>
</reference>
<accession>A0ABW5XP35</accession>
<dbReference type="Pfam" id="PF01734">
    <property type="entry name" value="Patatin"/>
    <property type="match status" value="1"/>
</dbReference>
<gene>
    <name evidence="6" type="ORF">ACFSYC_12635</name>
</gene>
<keyword evidence="1 4" id="KW-0378">Hydrolase</keyword>
<dbReference type="InterPro" id="IPR050301">
    <property type="entry name" value="NTE"/>
</dbReference>
<keyword evidence="2 4" id="KW-0442">Lipid degradation</keyword>
<dbReference type="PROSITE" id="PS51635">
    <property type="entry name" value="PNPLA"/>
    <property type="match status" value="1"/>
</dbReference>
<dbReference type="Gene3D" id="3.40.1090.10">
    <property type="entry name" value="Cytosolic phospholipase A2 catalytic domain"/>
    <property type="match status" value="2"/>
</dbReference>
<dbReference type="PANTHER" id="PTHR14226:SF78">
    <property type="entry name" value="SLR0060 PROTEIN"/>
    <property type="match status" value="1"/>
</dbReference>
<feature type="short sequence motif" description="DGA/G" evidence="4">
    <location>
        <begin position="151"/>
        <end position="153"/>
    </location>
</feature>
<evidence type="ECO:0000256" key="2">
    <source>
        <dbReference type="ARBA" id="ARBA00022963"/>
    </source>
</evidence>
<dbReference type="RefSeq" id="WP_377128029.1">
    <property type="nucleotide sequence ID" value="NZ_JBHUHN010000001.1"/>
</dbReference>
<dbReference type="InterPro" id="IPR016035">
    <property type="entry name" value="Acyl_Trfase/lysoPLipase"/>
</dbReference>
<feature type="active site" description="Proton acceptor" evidence="4">
    <location>
        <position position="151"/>
    </location>
</feature>
<feature type="domain" description="PNPLA" evidence="5">
    <location>
        <begin position="6"/>
        <end position="164"/>
    </location>
</feature>
<dbReference type="EMBL" id="JBHUON010000014">
    <property type="protein sequence ID" value="MFD2865539.1"/>
    <property type="molecule type" value="Genomic_DNA"/>
</dbReference>
<evidence type="ECO:0000313" key="7">
    <source>
        <dbReference type="Proteomes" id="UP001597601"/>
    </source>
</evidence>
<evidence type="ECO:0000259" key="5">
    <source>
        <dbReference type="PROSITE" id="PS51635"/>
    </source>
</evidence>
<dbReference type="InterPro" id="IPR002641">
    <property type="entry name" value="PNPLA_dom"/>
</dbReference>
<dbReference type="PANTHER" id="PTHR14226">
    <property type="entry name" value="NEUROPATHY TARGET ESTERASE/SWISS CHEESE D.MELANOGASTER"/>
    <property type="match status" value="1"/>
</dbReference>
<evidence type="ECO:0000256" key="4">
    <source>
        <dbReference type="PROSITE-ProRule" id="PRU01161"/>
    </source>
</evidence>
<keyword evidence="7" id="KW-1185">Reference proteome</keyword>
<feature type="short sequence motif" description="GXGXXG" evidence="4">
    <location>
        <begin position="10"/>
        <end position="15"/>
    </location>
</feature>